<feature type="region of interest" description="Disordered" evidence="1">
    <location>
        <begin position="1"/>
        <end position="25"/>
    </location>
</feature>
<evidence type="ECO:0000256" key="1">
    <source>
        <dbReference type="SAM" id="MobiDB-lite"/>
    </source>
</evidence>
<keyword evidence="2" id="KW-0812">Transmembrane</keyword>
<keyword evidence="2" id="KW-1133">Transmembrane helix</keyword>
<accession>A0A7X0JIB4</accession>
<evidence type="ECO:0000256" key="2">
    <source>
        <dbReference type="SAM" id="Phobius"/>
    </source>
</evidence>
<evidence type="ECO:0000313" key="5">
    <source>
        <dbReference type="Proteomes" id="UP000585437"/>
    </source>
</evidence>
<dbReference type="Proteomes" id="UP000585437">
    <property type="component" value="Unassembled WGS sequence"/>
</dbReference>
<feature type="domain" description="TadE-like" evidence="3">
    <location>
        <begin position="34"/>
        <end position="76"/>
    </location>
</feature>
<sequence length="217" mass="24412">MHQNDRHTDGAGASRVPATHSRRPWRRFSRSTDGAAAIEFALLAIPYFVIVFAIIETFVAFAGEQLIANAVDTMARKIRTGNITTTDTTRTTYHDRTKFRTAFCNEISILIKCDASEIATPNKLWLDVRSFTSFSAIPKTVPRTPANTAFGELDTASINYYSPGGPKTVNMLRAYYKWEVITDLVRPYITNVRPTNGTRPNYFLIVETAAFQNEDYP</sequence>
<organism evidence="4 5">
    <name type="scientific">Rhizobium soli</name>
    <dbReference type="NCBI Taxonomy" id="424798"/>
    <lineage>
        <taxon>Bacteria</taxon>
        <taxon>Pseudomonadati</taxon>
        <taxon>Pseudomonadota</taxon>
        <taxon>Alphaproteobacteria</taxon>
        <taxon>Hyphomicrobiales</taxon>
        <taxon>Rhizobiaceae</taxon>
        <taxon>Rhizobium/Agrobacterium group</taxon>
        <taxon>Rhizobium</taxon>
    </lineage>
</organism>
<dbReference type="InterPro" id="IPR012495">
    <property type="entry name" value="TadE-like_dom"/>
</dbReference>
<dbReference type="Pfam" id="PF07811">
    <property type="entry name" value="TadE"/>
    <property type="match status" value="1"/>
</dbReference>
<keyword evidence="5" id="KW-1185">Reference proteome</keyword>
<proteinExistence type="predicted"/>
<name>A0A7X0JIB4_9HYPH</name>
<evidence type="ECO:0000313" key="4">
    <source>
        <dbReference type="EMBL" id="MBB6508058.1"/>
    </source>
</evidence>
<evidence type="ECO:0000259" key="3">
    <source>
        <dbReference type="Pfam" id="PF07811"/>
    </source>
</evidence>
<reference evidence="4 5" key="1">
    <citation type="submission" date="2020-08" db="EMBL/GenBank/DDBJ databases">
        <title>The Agave Microbiome: Exploring the role of microbial communities in plant adaptations to desert environments.</title>
        <authorList>
            <person name="Partida-Martinez L.P."/>
        </authorList>
    </citation>
    <scope>NUCLEOTIDE SEQUENCE [LARGE SCALE GENOMIC DNA]</scope>
    <source>
        <strain evidence="4 5">AS3.12</strain>
    </source>
</reference>
<dbReference type="RefSeq" id="WP_184654231.1">
    <property type="nucleotide sequence ID" value="NZ_JACHBU010000002.1"/>
</dbReference>
<feature type="transmembrane region" description="Helical" evidence="2">
    <location>
        <begin position="36"/>
        <end position="55"/>
    </location>
</feature>
<dbReference type="AlphaFoldDB" id="A0A7X0JIB4"/>
<comment type="caution">
    <text evidence="4">The sequence shown here is derived from an EMBL/GenBank/DDBJ whole genome shotgun (WGS) entry which is preliminary data.</text>
</comment>
<keyword evidence="2" id="KW-0472">Membrane</keyword>
<dbReference type="EMBL" id="JACHBU010000002">
    <property type="protein sequence ID" value="MBB6508058.1"/>
    <property type="molecule type" value="Genomic_DNA"/>
</dbReference>
<protein>
    <submittedName>
        <fullName evidence="4">Flp pilus assembly protein TadG</fullName>
    </submittedName>
</protein>
<gene>
    <name evidence="4" type="ORF">F4695_001390</name>
</gene>